<sequence length="74" mass="8557">MENYVDLDTLKCFKEFYSVNKIFFDDSSITFENELGKEECLDKFFAEISNDNIINMTSKNTTISTGINYTITSD</sequence>
<dbReference type="Proteomes" id="UP000276133">
    <property type="component" value="Unassembled WGS sequence"/>
</dbReference>
<dbReference type="AlphaFoldDB" id="A0A3M7P2S8"/>
<reference evidence="1 2" key="1">
    <citation type="journal article" date="2018" name="Sci. Rep.">
        <title>Genomic signatures of local adaptation to the degree of environmental predictability in rotifers.</title>
        <authorList>
            <person name="Franch-Gras L."/>
            <person name="Hahn C."/>
            <person name="Garcia-Roger E.M."/>
            <person name="Carmona M.J."/>
            <person name="Serra M."/>
            <person name="Gomez A."/>
        </authorList>
    </citation>
    <scope>NUCLEOTIDE SEQUENCE [LARGE SCALE GENOMIC DNA]</scope>
    <source>
        <strain evidence="1">HYR1</strain>
    </source>
</reference>
<comment type="caution">
    <text evidence="1">The sequence shown here is derived from an EMBL/GenBank/DDBJ whole genome shotgun (WGS) entry which is preliminary data.</text>
</comment>
<name>A0A3M7P2S8_BRAPC</name>
<protein>
    <submittedName>
        <fullName evidence="1">Uncharacterized protein</fullName>
    </submittedName>
</protein>
<proteinExistence type="predicted"/>
<feature type="non-terminal residue" evidence="1">
    <location>
        <position position="74"/>
    </location>
</feature>
<gene>
    <name evidence="1" type="ORF">BpHYR1_018846</name>
</gene>
<evidence type="ECO:0000313" key="2">
    <source>
        <dbReference type="Proteomes" id="UP000276133"/>
    </source>
</evidence>
<keyword evidence="2" id="KW-1185">Reference proteome</keyword>
<organism evidence="1 2">
    <name type="scientific">Brachionus plicatilis</name>
    <name type="common">Marine rotifer</name>
    <name type="synonym">Brachionus muelleri</name>
    <dbReference type="NCBI Taxonomy" id="10195"/>
    <lineage>
        <taxon>Eukaryota</taxon>
        <taxon>Metazoa</taxon>
        <taxon>Spiralia</taxon>
        <taxon>Gnathifera</taxon>
        <taxon>Rotifera</taxon>
        <taxon>Eurotatoria</taxon>
        <taxon>Monogononta</taxon>
        <taxon>Pseudotrocha</taxon>
        <taxon>Ploima</taxon>
        <taxon>Brachionidae</taxon>
        <taxon>Brachionus</taxon>
    </lineage>
</organism>
<dbReference type="EMBL" id="REGN01014097">
    <property type="protein sequence ID" value="RMZ93077.1"/>
    <property type="molecule type" value="Genomic_DNA"/>
</dbReference>
<accession>A0A3M7P2S8</accession>
<evidence type="ECO:0000313" key="1">
    <source>
        <dbReference type="EMBL" id="RMZ93077.1"/>
    </source>
</evidence>